<name>K1LCR3_CECL9</name>
<sequence length="608" mass="68988">MKTSFKKLTLLVFHRQKLQITKMLQKIGVLHIEINKDFRSETVDALERNKGKILKAVEIIETYAGSRTGIPTITEAPVQETVDQVLNLRYRIEANILQKENLLKEKLQRIPWDDLDLSKIQRLTQRGLQVKLCIASKKEYEAFDFGTLIHQAVQTTANQVYFAVIGQADIPIPFESVKVPERTLTELLEAEESLQNENENIQEELAAYAGHLPKLKAEIINIENELAFALAQGSYQAHHQGVIMSLSGWFPEAMENDLITYLKTEKLTYAIERPRPGDDVPVKLQNSKYSKLFEPITKVFELPNYYEWDPTPLIAVFYPIMFAYCLGDAGYGLIFFLVSLLGWFSFLKNTRSLAFLGMILGLVTTVMGLIKSGSVFGIPTNSQDWELFQGLGKYVLIPDDRDFIFNAFNVALMIGVVQIFMGIFVSIYNKFTYEHWIKAISQIGKLFIVSGVIWIFLADMQEMAALQQFGYLRQILLVSGVVMVLFFHDMEQAMPVRAASGILPLFFIFTGILGDILSYVRLFALGVASSVLGLVVNQIGMQIMENSWWGAIIGVIFLLFGHTLNFCIAVLGSFVHPLRLTFVEFYNNAQFKGGGKEYRPFRKQPIEL</sequence>
<comment type="caution">
    <text evidence="10">The sequence shown here is derived from an EMBL/GenBank/DDBJ whole genome shotgun (WGS) entry which is preliminary data.</text>
</comment>
<evidence type="ECO:0000313" key="10">
    <source>
        <dbReference type="EMBL" id="EKB50002.1"/>
    </source>
</evidence>
<dbReference type="Pfam" id="PF01496">
    <property type="entry name" value="V_ATPase_I"/>
    <property type="match status" value="1"/>
</dbReference>
<keyword evidence="4 9" id="KW-0812">Transmembrane</keyword>
<dbReference type="GO" id="GO:0046961">
    <property type="term" value="F:proton-transporting ATPase activity, rotational mechanism"/>
    <property type="evidence" value="ECO:0007669"/>
    <property type="project" value="InterPro"/>
</dbReference>
<evidence type="ECO:0000256" key="6">
    <source>
        <dbReference type="ARBA" id="ARBA00023065"/>
    </source>
</evidence>
<keyword evidence="6" id="KW-0406">Ion transport</keyword>
<evidence type="ECO:0000256" key="3">
    <source>
        <dbReference type="ARBA" id="ARBA00022448"/>
    </source>
</evidence>
<dbReference type="GO" id="GO:0007035">
    <property type="term" value="P:vacuolar acidification"/>
    <property type="evidence" value="ECO:0007669"/>
    <property type="project" value="TreeGrafter"/>
</dbReference>
<keyword evidence="7 9" id="KW-0472">Membrane</keyword>
<comment type="similarity">
    <text evidence="2">Belongs to the V-ATPase 116 kDa subunit family.</text>
</comment>
<feature type="transmembrane region" description="Helical" evidence="9">
    <location>
        <begin position="519"/>
        <end position="536"/>
    </location>
</feature>
<evidence type="ECO:0000256" key="8">
    <source>
        <dbReference type="SAM" id="Coils"/>
    </source>
</evidence>
<dbReference type="PANTHER" id="PTHR11629:SF63">
    <property type="entry name" value="V-TYPE PROTON ATPASE SUBUNIT A"/>
    <property type="match status" value="1"/>
</dbReference>
<gene>
    <name evidence="10" type="ORF">B879_01427</name>
</gene>
<evidence type="ECO:0000256" key="5">
    <source>
        <dbReference type="ARBA" id="ARBA00022989"/>
    </source>
</evidence>
<evidence type="ECO:0000256" key="7">
    <source>
        <dbReference type="ARBA" id="ARBA00023136"/>
    </source>
</evidence>
<keyword evidence="3" id="KW-0813">Transport</keyword>
<keyword evidence="5 9" id="KW-1133">Transmembrane helix</keyword>
<dbReference type="GO" id="GO:0016471">
    <property type="term" value="C:vacuolar proton-transporting V-type ATPase complex"/>
    <property type="evidence" value="ECO:0007669"/>
    <property type="project" value="TreeGrafter"/>
</dbReference>
<dbReference type="PATRIC" id="fig|1225176.3.peg.1523"/>
<feature type="transmembrane region" description="Helical" evidence="9">
    <location>
        <begin position="494"/>
        <end position="513"/>
    </location>
</feature>
<feature type="transmembrane region" description="Helical" evidence="9">
    <location>
        <begin position="439"/>
        <end position="457"/>
    </location>
</feature>
<dbReference type="AlphaFoldDB" id="K1LCR3"/>
<comment type="subcellular location">
    <subcellularLocation>
        <location evidence="1">Membrane</location>
        <topology evidence="1">Multi-pass membrane protein</topology>
    </subcellularLocation>
</comment>
<dbReference type="EMBL" id="AMGM01000015">
    <property type="protein sequence ID" value="EKB50002.1"/>
    <property type="molecule type" value="Genomic_DNA"/>
</dbReference>
<dbReference type="GO" id="GO:0051117">
    <property type="term" value="F:ATPase binding"/>
    <property type="evidence" value="ECO:0007669"/>
    <property type="project" value="TreeGrafter"/>
</dbReference>
<feature type="transmembrane region" description="Helical" evidence="9">
    <location>
        <begin position="321"/>
        <end position="346"/>
    </location>
</feature>
<evidence type="ECO:0000313" key="11">
    <source>
        <dbReference type="Proteomes" id="UP000004478"/>
    </source>
</evidence>
<accession>K1LCR3</accession>
<feature type="transmembrane region" description="Helical" evidence="9">
    <location>
        <begin position="469"/>
        <end position="487"/>
    </location>
</feature>
<protein>
    <submittedName>
        <fullName evidence="10">V-type ATP synthase subunit I</fullName>
    </submittedName>
</protein>
<proteinExistence type="inferred from homology"/>
<feature type="transmembrane region" description="Helical" evidence="9">
    <location>
        <begin position="353"/>
        <end position="370"/>
    </location>
</feature>
<reference evidence="10 11" key="1">
    <citation type="journal article" date="2012" name="J. Bacteriol.">
        <title>Draft Genome Sequence of Cecembia lonarensis Strain LW9T, Isolated from Lonar Lake, a Haloalkaline Lake in India.</title>
        <authorList>
            <person name="Shivaji S."/>
            <person name="Ara S."/>
            <person name="Singh A."/>
            <person name="Pinnaka A.K."/>
        </authorList>
    </citation>
    <scope>NUCLEOTIDE SEQUENCE [LARGE SCALE GENOMIC DNA]</scope>
    <source>
        <strain evidence="10 11">LW9</strain>
    </source>
</reference>
<keyword evidence="8" id="KW-0175">Coiled coil</keyword>
<feature type="coiled-coil region" evidence="8">
    <location>
        <begin position="184"/>
        <end position="232"/>
    </location>
</feature>
<dbReference type="Proteomes" id="UP000004478">
    <property type="component" value="Unassembled WGS sequence"/>
</dbReference>
<dbReference type="PANTHER" id="PTHR11629">
    <property type="entry name" value="VACUOLAR PROTON ATPASES"/>
    <property type="match status" value="1"/>
</dbReference>
<evidence type="ECO:0000256" key="9">
    <source>
        <dbReference type="SAM" id="Phobius"/>
    </source>
</evidence>
<dbReference type="GO" id="GO:0033179">
    <property type="term" value="C:proton-transporting V-type ATPase, V0 domain"/>
    <property type="evidence" value="ECO:0007669"/>
    <property type="project" value="InterPro"/>
</dbReference>
<feature type="transmembrane region" description="Helical" evidence="9">
    <location>
        <begin position="403"/>
        <end position="427"/>
    </location>
</feature>
<dbReference type="OrthoDB" id="9803814at2"/>
<evidence type="ECO:0000256" key="4">
    <source>
        <dbReference type="ARBA" id="ARBA00022692"/>
    </source>
</evidence>
<evidence type="ECO:0000256" key="1">
    <source>
        <dbReference type="ARBA" id="ARBA00004141"/>
    </source>
</evidence>
<dbReference type="InterPro" id="IPR002490">
    <property type="entry name" value="V-ATPase_116kDa_su"/>
</dbReference>
<organism evidence="10 11">
    <name type="scientific">Cecembia lonarensis (strain CCUG 58316 / KCTC 22772 / LW9)</name>
    <dbReference type="NCBI Taxonomy" id="1225176"/>
    <lineage>
        <taxon>Bacteria</taxon>
        <taxon>Pseudomonadati</taxon>
        <taxon>Bacteroidota</taxon>
        <taxon>Cytophagia</taxon>
        <taxon>Cytophagales</taxon>
        <taxon>Cyclobacteriaceae</taxon>
        <taxon>Cecembia</taxon>
    </lineage>
</organism>
<evidence type="ECO:0000256" key="2">
    <source>
        <dbReference type="ARBA" id="ARBA00009904"/>
    </source>
</evidence>
<feature type="transmembrane region" description="Helical" evidence="9">
    <location>
        <begin position="548"/>
        <end position="575"/>
    </location>
</feature>
<keyword evidence="11" id="KW-1185">Reference proteome</keyword>